<evidence type="ECO:0000313" key="10">
    <source>
        <dbReference type="Proteomes" id="UP000478008"/>
    </source>
</evidence>
<dbReference type="GO" id="GO:0005829">
    <property type="term" value="C:cytosol"/>
    <property type="evidence" value="ECO:0007669"/>
    <property type="project" value="TreeGrafter"/>
</dbReference>
<keyword evidence="2 4" id="KW-0808">Transferase</keyword>
<dbReference type="Gene3D" id="2.70.160.11">
    <property type="entry name" value="Hnrnp arginine n-methyltransferase1"/>
    <property type="match status" value="1"/>
</dbReference>
<proteinExistence type="predicted"/>
<dbReference type="EMBL" id="CABFWN010000005">
    <property type="protein sequence ID" value="VUG19629.1"/>
    <property type="molecule type" value="Genomic_DNA"/>
</dbReference>
<dbReference type="Proteomes" id="UP000478008">
    <property type="component" value="Unassembled WGS sequence"/>
</dbReference>
<dbReference type="PANTHER" id="PTHR10738:SF0">
    <property type="entry name" value="PROTEIN ARGININE N-METHYLTRANSFERASE 5"/>
    <property type="match status" value="1"/>
</dbReference>
<name>A0A7D9H4N2_DEKBR</name>
<gene>
    <name evidence="9" type="ORF">DEBR0S5_07712G</name>
</gene>
<evidence type="ECO:0000256" key="4">
    <source>
        <dbReference type="PROSITE-ProRule" id="PRU01015"/>
    </source>
</evidence>
<feature type="region of interest" description="Disordered" evidence="5">
    <location>
        <begin position="117"/>
        <end position="176"/>
    </location>
</feature>
<feature type="compositionally biased region" description="Low complexity" evidence="5">
    <location>
        <begin position="129"/>
        <end position="150"/>
    </location>
</feature>
<dbReference type="Pfam" id="PF17285">
    <property type="entry name" value="PRMT5_TIM"/>
    <property type="match status" value="1"/>
</dbReference>
<dbReference type="InterPro" id="IPR035248">
    <property type="entry name" value="PRMT5_C"/>
</dbReference>
<evidence type="ECO:0000259" key="6">
    <source>
        <dbReference type="Pfam" id="PF05185"/>
    </source>
</evidence>
<sequence length="885" mass="100304">MTRGYHASSSSFSLKYMHSNSSISTQTNARTNTNKSSPTKAITEIDQFSSVVTPHVEIGIKPSPLTSALMKTDRLLVESLSSAGYDCVVLPITNARYKGNCKNYFLEFRKRNMIHGLNTSDDAPTDGNSTSEYHGRSSSYSSSIMDTPSSGNDPNFSYETSFDHENGTTQNNTESVDEATYDLDILDVPYPELSEVNVVNGPHISKTVGLLSSWVELDNENGLINEFSLQVISNEVSYAQYIGIHSLLIAPPKNMSNLQIYAANINTILEKFPEVCISVSLPMCEDSVRDPTSGKIIPTTDPFSTWDVWNSIRIQCNYNMHLSVSLGSPKTNISQNVVDRWLLEPVRFYLLSSYRFIPNSKHYPVLNKFNQLIIWKFIQRKALYPPVLLLHGIDKLKKEFAESLNLNVRSSTGSGSQNSEMNPDDDKSSKSGNTSFLEYLRYLVGMSYKNNQLLPLENFTINNFLSLNLSFDKLMSPESLQSPLSPLTVNLDNNTYNVFEQDHAKYDAYERAIIAALRDLSAIDRFSYLSQKIGNNNKSCQTLKFGSDNANDLKLKILVVGSGRGPLIKRLFSAIEKLDLNINHISITTIEKNPNAIIYLQERNRERWGNRVTIYNCDVRHWKPTYEAEVGFHLVISEMLGSFGCNELAPECLDSIQRYCDRKNCIFIPQKFTSYVAPVISPSLFSKVCRIKDKHKFDRPYLPVWDEMDLMSTDYAKVWTFNSKTCLTVKDYSIFDNKHNKRQAHVILKCHRKGTIHGLIGYFSAILYKRVEISTCPTGLGPEPRNLVSWLPIYFPIEQPIYITDDQELSIFMKREYKDTRVWYEWSMEAFIYLLSPSQRLSTSISNDQSSAISGKSAEASQVRVRTAATRIHNPAGKGYCMKLC</sequence>
<dbReference type="Pfam" id="PF05185">
    <property type="entry name" value="PRMT5"/>
    <property type="match status" value="1"/>
</dbReference>
<keyword evidence="10" id="KW-1185">Reference proteome</keyword>
<evidence type="ECO:0000256" key="5">
    <source>
        <dbReference type="SAM" id="MobiDB-lite"/>
    </source>
</evidence>
<feature type="domain" description="PRMT5 TIM barrel" evidence="7">
    <location>
        <begin position="84"/>
        <end position="444"/>
    </location>
</feature>
<feature type="domain" description="PRMT5 arginine-N-methyltransferase" evidence="6">
    <location>
        <begin position="478"/>
        <end position="668"/>
    </location>
</feature>
<evidence type="ECO:0000256" key="2">
    <source>
        <dbReference type="ARBA" id="ARBA00022679"/>
    </source>
</evidence>
<evidence type="ECO:0000313" key="9">
    <source>
        <dbReference type="EMBL" id="VUG19629.1"/>
    </source>
</evidence>
<evidence type="ECO:0000259" key="7">
    <source>
        <dbReference type="Pfam" id="PF17285"/>
    </source>
</evidence>
<dbReference type="Gene3D" id="3.20.20.150">
    <property type="entry name" value="Divalent-metal-dependent TIM barrel enzymes"/>
    <property type="match status" value="1"/>
</dbReference>
<organism evidence="9 10">
    <name type="scientific">Dekkera bruxellensis</name>
    <name type="common">Brettanomyces custersii</name>
    <dbReference type="NCBI Taxonomy" id="5007"/>
    <lineage>
        <taxon>Eukaryota</taxon>
        <taxon>Fungi</taxon>
        <taxon>Dikarya</taxon>
        <taxon>Ascomycota</taxon>
        <taxon>Saccharomycotina</taxon>
        <taxon>Pichiomycetes</taxon>
        <taxon>Pichiales</taxon>
        <taxon>Pichiaceae</taxon>
        <taxon>Brettanomyces</taxon>
    </lineage>
</organism>
<accession>A0A7D9H4N2</accession>
<feature type="region of interest" description="Disordered" evidence="5">
    <location>
        <begin position="410"/>
        <end position="432"/>
    </location>
</feature>
<dbReference type="InterPro" id="IPR025799">
    <property type="entry name" value="Arg_MeTrfase"/>
</dbReference>
<feature type="compositionally biased region" description="Polar residues" evidence="5">
    <location>
        <begin position="117"/>
        <end position="128"/>
    </location>
</feature>
<dbReference type="PANTHER" id="PTHR10738">
    <property type="entry name" value="PROTEIN ARGININE N-METHYLTRANSFERASE 5"/>
    <property type="match status" value="1"/>
</dbReference>
<dbReference type="GO" id="GO:0006355">
    <property type="term" value="P:regulation of DNA-templated transcription"/>
    <property type="evidence" value="ECO:0007669"/>
    <property type="project" value="TreeGrafter"/>
</dbReference>
<dbReference type="GO" id="GO:0005634">
    <property type="term" value="C:nucleus"/>
    <property type="evidence" value="ECO:0007669"/>
    <property type="project" value="TreeGrafter"/>
</dbReference>
<evidence type="ECO:0000256" key="1">
    <source>
        <dbReference type="ARBA" id="ARBA00022603"/>
    </source>
</evidence>
<dbReference type="GO" id="GO:0016274">
    <property type="term" value="F:protein-arginine N-methyltransferase activity"/>
    <property type="evidence" value="ECO:0007669"/>
    <property type="project" value="InterPro"/>
</dbReference>
<dbReference type="PROSITE" id="PS51678">
    <property type="entry name" value="SAM_MT_PRMT"/>
    <property type="match status" value="1"/>
</dbReference>
<evidence type="ECO:0000256" key="3">
    <source>
        <dbReference type="ARBA" id="ARBA00022691"/>
    </source>
</evidence>
<keyword evidence="1 4" id="KW-0489">Methyltransferase</keyword>
<dbReference type="AlphaFoldDB" id="A0A7D9H4N2"/>
<dbReference type="InterPro" id="IPR035075">
    <property type="entry name" value="PRMT5"/>
</dbReference>
<feature type="domain" description="PRMT5 oligomerisation" evidence="8">
    <location>
        <begin position="672"/>
        <end position="882"/>
    </location>
</feature>
<dbReference type="InterPro" id="IPR029063">
    <property type="entry name" value="SAM-dependent_MTases_sf"/>
</dbReference>
<feature type="compositionally biased region" description="Polar residues" evidence="5">
    <location>
        <begin position="151"/>
        <end position="160"/>
    </location>
</feature>
<dbReference type="Gene3D" id="3.40.50.150">
    <property type="entry name" value="Vaccinia Virus protein VP39"/>
    <property type="match status" value="1"/>
</dbReference>
<dbReference type="Pfam" id="PF17286">
    <property type="entry name" value="PRMT5_C"/>
    <property type="match status" value="1"/>
</dbReference>
<dbReference type="InterPro" id="IPR035247">
    <property type="entry name" value="PRMT5_TIM"/>
</dbReference>
<evidence type="ECO:0000259" key="8">
    <source>
        <dbReference type="Pfam" id="PF17286"/>
    </source>
</evidence>
<keyword evidence="3 4" id="KW-0949">S-adenosyl-L-methionine</keyword>
<dbReference type="GO" id="GO:0032259">
    <property type="term" value="P:methylation"/>
    <property type="evidence" value="ECO:0007669"/>
    <property type="project" value="UniProtKB-KW"/>
</dbReference>
<dbReference type="SUPFAM" id="SSF53335">
    <property type="entry name" value="S-adenosyl-L-methionine-dependent methyltransferases"/>
    <property type="match status" value="1"/>
</dbReference>
<protein>
    <submittedName>
        <fullName evidence="9">DEBR0S5_07712g1_1</fullName>
    </submittedName>
</protein>
<feature type="compositionally biased region" description="Polar residues" evidence="5">
    <location>
        <begin position="410"/>
        <end position="421"/>
    </location>
</feature>
<reference evidence="9 10" key="1">
    <citation type="submission" date="2019-07" db="EMBL/GenBank/DDBJ databases">
        <authorList>
            <person name="Friedrich A."/>
            <person name="Schacherer J."/>
        </authorList>
    </citation>
    <scope>NUCLEOTIDE SEQUENCE [LARGE SCALE GENOMIC DNA]</scope>
</reference>